<proteinExistence type="predicted"/>
<dbReference type="RefSeq" id="WP_004580208.1">
    <property type="nucleotide sequence ID" value="NZ_AP028878.1"/>
</dbReference>
<protein>
    <submittedName>
        <fullName evidence="2">Uncharacterized protein</fullName>
    </submittedName>
</protein>
<reference evidence="2 3" key="1">
    <citation type="journal article" date="2013" name="Genome Announc.">
        <title>Genome Sequence of the Polycyclic Aromatic Hydrocarbon-Degrading Bacterium Strain Marinobacter nanhaiticus D15-8WT.</title>
        <authorList>
            <person name="Cui Z."/>
            <person name="Gao W."/>
            <person name="Li Q."/>
            <person name="Xu G."/>
            <person name="Zheng L."/>
        </authorList>
    </citation>
    <scope>NUCLEOTIDE SEQUENCE [LARGE SCALE GENOMIC DNA]</scope>
    <source>
        <strain evidence="2 3">D15-8W</strain>
    </source>
</reference>
<evidence type="ECO:0000256" key="1">
    <source>
        <dbReference type="SAM" id="MobiDB-lite"/>
    </source>
</evidence>
<organism evidence="2 3">
    <name type="scientific">Marinobacter nanhaiticus D15-8W</name>
    <dbReference type="NCBI Taxonomy" id="626887"/>
    <lineage>
        <taxon>Bacteria</taxon>
        <taxon>Pseudomonadati</taxon>
        <taxon>Pseudomonadota</taxon>
        <taxon>Gammaproteobacteria</taxon>
        <taxon>Pseudomonadales</taxon>
        <taxon>Marinobacteraceae</taxon>
        <taxon>Marinobacter</taxon>
    </lineage>
</organism>
<dbReference type="STRING" id="626887.J057_11216"/>
<dbReference type="EMBL" id="APLQ01000011">
    <property type="protein sequence ID" value="ENO15918.1"/>
    <property type="molecule type" value="Genomic_DNA"/>
</dbReference>
<name>N6X4A5_9GAMM</name>
<dbReference type="Proteomes" id="UP000013165">
    <property type="component" value="Unassembled WGS sequence"/>
</dbReference>
<dbReference type="AlphaFoldDB" id="N6X4A5"/>
<dbReference type="HOGENOM" id="CLU_2180687_0_0_6"/>
<comment type="caution">
    <text evidence="2">The sequence shown here is derived from an EMBL/GenBank/DDBJ whole genome shotgun (WGS) entry which is preliminary data.</text>
</comment>
<feature type="region of interest" description="Disordered" evidence="1">
    <location>
        <begin position="89"/>
        <end position="109"/>
    </location>
</feature>
<evidence type="ECO:0000313" key="3">
    <source>
        <dbReference type="Proteomes" id="UP000013165"/>
    </source>
</evidence>
<keyword evidence="3" id="KW-1185">Reference proteome</keyword>
<dbReference type="PATRIC" id="fig|626887.3.peg.2251"/>
<sequence>MKPLASYLRQKLNLKPTQRIVELEKLRSDNCASCFQKQMYEVREANDAVAGIYDTWLLAEGTDVVFGYFQYAPNGDLLDRRTFYMSDYEMQPAVPNPGQDRPQADAPVG</sequence>
<accession>N6X4A5</accession>
<evidence type="ECO:0000313" key="2">
    <source>
        <dbReference type="EMBL" id="ENO15918.1"/>
    </source>
</evidence>
<gene>
    <name evidence="2" type="ORF">J057_11216</name>
</gene>